<protein>
    <submittedName>
        <fullName evidence="1">Uncharacterized protein</fullName>
    </submittedName>
</protein>
<evidence type="ECO:0000313" key="1">
    <source>
        <dbReference type="EMBL" id="KAK1440741.1"/>
    </source>
</evidence>
<dbReference type="EMBL" id="JAUHHV010000001">
    <property type="protein sequence ID" value="KAK1440741.1"/>
    <property type="molecule type" value="Genomic_DNA"/>
</dbReference>
<sequence>MSSADLIFRSSSGMSGDDRLNISLDSFNPSFIWNSRVGFAEMKIYPSLIVEVNLSGMSPKLIHPGGKDEDVKSDIITNRVSLKEAHHSLEVAVVAFSGGAKQYDPYHMIRVVLRVFG</sequence>
<proteinExistence type="predicted"/>
<accession>A0AAD8LKW8</accession>
<gene>
    <name evidence="1" type="ORF">QVD17_06572</name>
</gene>
<comment type="caution">
    <text evidence="1">The sequence shown here is derived from an EMBL/GenBank/DDBJ whole genome shotgun (WGS) entry which is preliminary data.</text>
</comment>
<dbReference type="Proteomes" id="UP001229421">
    <property type="component" value="Unassembled WGS sequence"/>
</dbReference>
<organism evidence="1 2">
    <name type="scientific">Tagetes erecta</name>
    <name type="common">African marigold</name>
    <dbReference type="NCBI Taxonomy" id="13708"/>
    <lineage>
        <taxon>Eukaryota</taxon>
        <taxon>Viridiplantae</taxon>
        <taxon>Streptophyta</taxon>
        <taxon>Embryophyta</taxon>
        <taxon>Tracheophyta</taxon>
        <taxon>Spermatophyta</taxon>
        <taxon>Magnoliopsida</taxon>
        <taxon>eudicotyledons</taxon>
        <taxon>Gunneridae</taxon>
        <taxon>Pentapetalae</taxon>
        <taxon>asterids</taxon>
        <taxon>campanulids</taxon>
        <taxon>Asterales</taxon>
        <taxon>Asteraceae</taxon>
        <taxon>Asteroideae</taxon>
        <taxon>Heliantheae alliance</taxon>
        <taxon>Tageteae</taxon>
        <taxon>Tagetes</taxon>
    </lineage>
</organism>
<dbReference type="AlphaFoldDB" id="A0AAD8LKW8"/>
<reference evidence="1" key="1">
    <citation type="journal article" date="2023" name="bioRxiv">
        <title>Improved chromosome-level genome assembly for marigold (Tagetes erecta).</title>
        <authorList>
            <person name="Jiang F."/>
            <person name="Yuan L."/>
            <person name="Wang S."/>
            <person name="Wang H."/>
            <person name="Xu D."/>
            <person name="Wang A."/>
            <person name="Fan W."/>
        </authorList>
    </citation>
    <scope>NUCLEOTIDE SEQUENCE</scope>
    <source>
        <strain evidence="1">WSJ</strain>
        <tissue evidence="1">Leaf</tissue>
    </source>
</reference>
<keyword evidence="2" id="KW-1185">Reference proteome</keyword>
<name>A0AAD8LKW8_TARER</name>
<evidence type="ECO:0000313" key="2">
    <source>
        <dbReference type="Proteomes" id="UP001229421"/>
    </source>
</evidence>